<gene>
    <name evidence="2" type="ORF">LQ567_13865</name>
</gene>
<organism evidence="2 3">
    <name type="scientific">Niabella pedocola</name>
    <dbReference type="NCBI Taxonomy" id="1752077"/>
    <lineage>
        <taxon>Bacteria</taxon>
        <taxon>Pseudomonadati</taxon>
        <taxon>Bacteroidota</taxon>
        <taxon>Chitinophagia</taxon>
        <taxon>Chitinophagales</taxon>
        <taxon>Chitinophagaceae</taxon>
        <taxon>Niabella</taxon>
    </lineage>
</organism>
<evidence type="ECO:0000313" key="2">
    <source>
        <dbReference type="EMBL" id="MCD2423858.1"/>
    </source>
</evidence>
<dbReference type="InterPro" id="IPR013783">
    <property type="entry name" value="Ig-like_fold"/>
</dbReference>
<dbReference type="Proteomes" id="UP001199816">
    <property type="component" value="Unassembled WGS sequence"/>
</dbReference>
<evidence type="ECO:0000313" key="3">
    <source>
        <dbReference type="Proteomes" id="UP001199816"/>
    </source>
</evidence>
<sequence>MNTIKTILIFAFCGIWISSVYTGCSRKADDYKKYLDNKEITYTGTVTNFRAKPGNLRVRLEWNPSPDPSISRYVVYWNNGNDSLVLPATSSNTSDTIRTLISANLQESNVQNFILYTYDTRGNRSIGQKTPVVKLYGPIYESSLYNRQLNAANPLELAGTDSIRLFFTKTDSSNIFSRLWYYNQQSGKLDSTLFKGDVTTIPLFKPGTKLWIRSFFVPASNAIDTFQVPQPDTLSVTIQMPVPKNLFAVVKNAYDMGNYEDQTGVFRLWNGSVGPQEYPNIYHNSGTSPLPGTISFDMGKLYADLSAIEETGRSCCNNPSKFEVWGIADTTGAFPALPGNDPQWAAQMSAKGWTLLTDAVRTDDGANALKFSFINNPPPIRFIRVRFKATVNNSNYVNLSQLSFWYRL</sequence>
<dbReference type="Gene3D" id="2.60.120.260">
    <property type="entry name" value="Galactose-binding domain-like"/>
    <property type="match status" value="1"/>
</dbReference>
<reference evidence="2 3" key="1">
    <citation type="submission" date="2021-11" db="EMBL/GenBank/DDBJ databases">
        <title>Genomic of Niabella pedocola.</title>
        <authorList>
            <person name="Wu T."/>
        </authorList>
    </citation>
    <scope>NUCLEOTIDE SEQUENCE [LARGE SCALE GENOMIC DNA]</scope>
    <source>
        <strain evidence="2 3">JCM 31011</strain>
    </source>
</reference>
<feature type="domain" description="DUF5000" evidence="1">
    <location>
        <begin position="269"/>
        <end position="405"/>
    </location>
</feature>
<comment type="caution">
    <text evidence="2">The sequence shown here is derived from an EMBL/GenBank/DDBJ whole genome shotgun (WGS) entry which is preliminary data.</text>
</comment>
<protein>
    <recommendedName>
        <fullName evidence="1">DUF5000 domain-containing protein</fullName>
    </recommendedName>
</protein>
<keyword evidence="3" id="KW-1185">Reference proteome</keyword>
<dbReference type="EMBL" id="JAJNEC010000005">
    <property type="protein sequence ID" value="MCD2423858.1"/>
    <property type="molecule type" value="Genomic_DNA"/>
</dbReference>
<evidence type="ECO:0000259" key="1">
    <source>
        <dbReference type="Pfam" id="PF16391"/>
    </source>
</evidence>
<dbReference type="InterPro" id="IPR032164">
    <property type="entry name" value="DUF5000"/>
</dbReference>
<name>A0ABS8PRZ9_9BACT</name>
<accession>A0ABS8PRZ9</accession>
<dbReference type="RefSeq" id="WP_231005116.1">
    <property type="nucleotide sequence ID" value="NZ_JAJNEC010000005.1"/>
</dbReference>
<dbReference type="Pfam" id="PF16389">
    <property type="entry name" value="DUF4998"/>
    <property type="match status" value="1"/>
</dbReference>
<dbReference type="Pfam" id="PF16391">
    <property type="entry name" value="DUF5000"/>
    <property type="match status" value="1"/>
</dbReference>
<dbReference type="Gene3D" id="2.60.40.10">
    <property type="entry name" value="Immunoglobulins"/>
    <property type="match status" value="1"/>
</dbReference>
<proteinExistence type="predicted"/>